<dbReference type="AlphaFoldDB" id="A0A8J2TUD2"/>
<feature type="domain" description="TNase-like" evidence="4">
    <location>
        <begin position="1"/>
        <end position="113"/>
    </location>
</feature>
<gene>
    <name evidence="5" type="ORF">GCM10011531_23540</name>
</gene>
<proteinExistence type="predicted"/>
<protein>
    <recommendedName>
        <fullName evidence="4">TNase-like domain-containing protein</fullName>
    </recommendedName>
</protein>
<organism evidence="5 6">
    <name type="scientific">Aquaticitalea lipolytica</name>
    <dbReference type="NCBI Taxonomy" id="1247562"/>
    <lineage>
        <taxon>Bacteria</taxon>
        <taxon>Pseudomonadati</taxon>
        <taxon>Bacteroidota</taxon>
        <taxon>Flavobacteriia</taxon>
        <taxon>Flavobacteriales</taxon>
        <taxon>Flavobacteriaceae</taxon>
        <taxon>Aquaticitalea</taxon>
    </lineage>
</organism>
<dbReference type="InterPro" id="IPR016071">
    <property type="entry name" value="Staphylococal_nuclease_OB-fold"/>
</dbReference>
<dbReference type="GO" id="GO:0004519">
    <property type="term" value="F:endonuclease activity"/>
    <property type="evidence" value="ECO:0007669"/>
    <property type="project" value="UniProtKB-KW"/>
</dbReference>
<dbReference type="Gene3D" id="2.40.50.90">
    <property type="match status" value="1"/>
</dbReference>
<keyword evidence="6" id="KW-1185">Reference proteome</keyword>
<keyword evidence="3" id="KW-0378">Hydrolase</keyword>
<comment type="caution">
    <text evidence="5">The sequence shown here is derived from an EMBL/GenBank/DDBJ whole genome shotgun (WGS) entry which is preliminary data.</text>
</comment>
<keyword evidence="2" id="KW-0255">Endonuclease</keyword>
<reference evidence="5 6" key="1">
    <citation type="journal article" date="2014" name="Int. J. Syst. Evol. Microbiol.">
        <title>Complete genome sequence of Corynebacterium casei LMG S-19264T (=DSM 44701T), isolated from a smear-ripened cheese.</title>
        <authorList>
            <consortium name="US DOE Joint Genome Institute (JGI-PGF)"/>
            <person name="Walter F."/>
            <person name="Albersmeier A."/>
            <person name="Kalinowski J."/>
            <person name="Ruckert C."/>
        </authorList>
    </citation>
    <scope>NUCLEOTIDE SEQUENCE [LARGE SCALE GENOMIC DNA]</scope>
    <source>
        <strain evidence="5 6">CGMCC 1.15295</strain>
    </source>
</reference>
<keyword evidence="1" id="KW-0540">Nuclease</keyword>
<dbReference type="InterPro" id="IPR035437">
    <property type="entry name" value="SNase_OB-fold_sf"/>
</dbReference>
<evidence type="ECO:0000256" key="1">
    <source>
        <dbReference type="ARBA" id="ARBA00022722"/>
    </source>
</evidence>
<evidence type="ECO:0000259" key="4">
    <source>
        <dbReference type="PROSITE" id="PS50830"/>
    </source>
</evidence>
<dbReference type="PANTHER" id="PTHR12302">
    <property type="entry name" value="EBNA2 BINDING PROTEIN P100"/>
    <property type="match status" value="1"/>
</dbReference>
<dbReference type="Pfam" id="PF00565">
    <property type="entry name" value="SNase"/>
    <property type="match status" value="1"/>
</dbReference>
<name>A0A8J2TUD2_9FLAO</name>
<accession>A0A8J2TUD2</accession>
<dbReference type="EMBL" id="BMIC01000005">
    <property type="protein sequence ID" value="GFZ91071.1"/>
    <property type="molecule type" value="Genomic_DNA"/>
</dbReference>
<evidence type="ECO:0000256" key="2">
    <source>
        <dbReference type="ARBA" id="ARBA00022759"/>
    </source>
</evidence>
<dbReference type="GO" id="GO:0016787">
    <property type="term" value="F:hydrolase activity"/>
    <property type="evidence" value="ECO:0007669"/>
    <property type="project" value="UniProtKB-KW"/>
</dbReference>
<sequence length="131" mass="15348">MDGDTFKLLKSDSTTVNVRLANIDCPEKKQPFSEKAKQFTSDAIFGKTVTIKILKTDRYNRYISNVIYNDSLSLCHELVKYGLAWHYLKYSKDETLQTLEDEAKRKKIGLWQEPSPIAPWDWRSSKKKRKQ</sequence>
<evidence type="ECO:0000256" key="3">
    <source>
        <dbReference type="ARBA" id="ARBA00022801"/>
    </source>
</evidence>
<evidence type="ECO:0000313" key="6">
    <source>
        <dbReference type="Proteomes" id="UP000598120"/>
    </source>
</evidence>
<dbReference type="PANTHER" id="PTHR12302:SF3">
    <property type="entry name" value="SERINE_THREONINE-PROTEIN KINASE 31"/>
    <property type="match status" value="1"/>
</dbReference>
<evidence type="ECO:0000313" key="5">
    <source>
        <dbReference type="EMBL" id="GFZ91071.1"/>
    </source>
</evidence>
<dbReference type="PROSITE" id="PS50830">
    <property type="entry name" value="TNASE_3"/>
    <property type="match status" value="1"/>
</dbReference>
<dbReference type="SMART" id="SM00318">
    <property type="entry name" value="SNc"/>
    <property type="match status" value="1"/>
</dbReference>
<dbReference type="SUPFAM" id="SSF50199">
    <property type="entry name" value="Staphylococcal nuclease"/>
    <property type="match status" value="1"/>
</dbReference>
<dbReference type="Proteomes" id="UP000598120">
    <property type="component" value="Unassembled WGS sequence"/>
</dbReference>